<accession>A0A0F9PK38</accession>
<reference evidence="2" key="1">
    <citation type="journal article" date="2015" name="Nature">
        <title>Complex archaea that bridge the gap between prokaryotes and eukaryotes.</title>
        <authorList>
            <person name="Spang A."/>
            <person name="Saw J.H."/>
            <person name="Jorgensen S.L."/>
            <person name="Zaremba-Niedzwiedzka K."/>
            <person name="Martijn J."/>
            <person name="Lind A.E."/>
            <person name="van Eijk R."/>
            <person name="Schleper C."/>
            <person name="Guy L."/>
            <person name="Ettema T.J."/>
        </authorList>
    </citation>
    <scope>NUCLEOTIDE SEQUENCE</scope>
</reference>
<sequence>MKINIDEAIKALELDKTCDFEGDQQILEASLQLGIEALNQIKELRTHGLNTAAPTLPGETDETTQPKKA</sequence>
<protein>
    <submittedName>
        <fullName evidence="2">Uncharacterized protein</fullName>
    </submittedName>
</protein>
<evidence type="ECO:0000313" key="2">
    <source>
        <dbReference type="EMBL" id="KKM93642.1"/>
    </source>
</evidence>
<dbReference type="EMBL" id="LAZR01006238">
    <property type="protein sequence ID" value="KKM93642.1"/>
    <property type="molecule type" value="Genomic_DNA"/>
</dbReference>
<dbReference type="AlphaFoldDB" id="A0A0F9PK38"/>
<feature type="region of interest" description="Disordered" evidence="1">
    <location>
        <begin position="49"/>
        <end position="69"/>
    </location>
</feature>
<gene>
    <name evidence="2" type="ORF">LCGC14_1206290</name>
</gene>
<organism evidence="2">
    <name type="scientific">marine sediment metagenome</name>
    <dbReference type="NCBI Taxonomy" id="412755"/>
    <lineage>
        <taxon>unclassified sequences</taxon>
        <taxon>metagenomes</taxon>
        <taxon>ecological metagenomes</taxon>
    </lineage>
</organism>
<proteinExistence type="predicted"/>
<evidence type="ECO:0000256" key="1">
    <source>
        <dbReference type="SAM" id="MobiDB-lite"/>
    </source>
</evidence>
<name>A0A0F9PK38_9ZZZZ</name>
<comment type="caution">
    <text evidence="2">The sequence shown here is derived from an EMBL/GenBank/DDBJ whole genome shotgun (WGS) entry which is preliminary data.</text>
</comment>